<evidence type="ECO:0000259" key="2">
    <source>
        <dbReference type="Pfam" id="PF08969"/>
    </source>
</evidence>
<protein>
    <submittedName>
        <fullName evidence="3">Ubiquitin carboxyl-terminal hydrolase</fullName>
    </submittedName>
</protein>
<dbReference type="Pfam" id="PF08969">
    <property type="entry name" value="USP8_dimer"/>
    <property type="match status" value="1"/>
</dbReference>
<dbReference type="EMBL" id="JTDY01000054">
    <property type="protein sequence ID" value="KOB79139.1"/>
    <property type="molecule type" value="Genomic_DNA"/>
</dbReference>
<feature type="domain" description="USP8 dimerisation" evidence="2">
    <location>
        <begin position="8"/>
        <end position="115"/>
    </location>
</feature>
<dbReference type="InterPro" id="IPR015063">
    <property type="entry name" value="USP8_dimer"/>
</dbReference>
<name>A0A0L7LUQ0_OPEBR</name>
<evidence type="ECO:0000313" key="4">
    <source>
        <dbReference type="Proteomes" id="UP000037510"/>
    </source>
</evidence>
<keyword evidence="4" id="KW-1185">Reference proteome</keyword>
<dbReference type="Gene3D" id="1.20.58.80">
    <property type="entry name" value="Phosphotransferase system, lactose/cellobiose-type IIA subunit"/>
    <property type="match status" value="1"/>
</dbReference>
<dbReference type="AlphaFoldDB" id="A0A0L7LUQ0"/>
<dbReference type="STRING" id="104452.A0A0L7LUQ0"/>
<proteinExistence type="predicted"/>
<evidence type="ECO:0000313" key="3">
    <source>
        <dbReference type="EMBL" id="KOB79139.1"/>
    </source>
</evidence>
<feature type="region of interest" description="Disordered" evidence="1">
    <location>
        <begin position="149"/>
        <end position="177"/>
    </location>
</feature>
<dbReference type="GO" id="GO:0016787">
    <property type="term" value="F:hydrolase activity"/>
    <property type="evidence" value="ECO:0007669"/>
    <property type="project" value="UniProtKB-KW"/>
</dbReference>
<organism evidence="3 4">
    <name type="scientific">Operophtera brumata</name>
    <name type="common">Winter moth</name>
    <name type="synonym">Phalaena brumata</name>
    <dbReference type="NCBI Taxonomy" id="104452"/>
    <lineage>
        <taxon>Eukaryota</taxon>
        <taxon>Metazoa</taxon>
        <taxon>Ecdysozoa</taxon>
        <taxon>Arthropoda</taxon>
        <taxon>Hexapoda</taxon>
        <taxon>Insecta</taxon>
        <taxon>Pterygota</taxon>
        <taxon>Neoptera</taxon>
        <taxon>Endopterygota</taxon>
        <taxon>Lepidoptera</taxon>
        <taxon>Glossata</taxon>
        <taxon>Ditrysia</taxon>
        <taxon>Geometroidea</taxon>
        <taxon>Geometridae</taxon>
        <taxon>Larentiinae</taxon>
        <taxon>Operophtera</taxon>
    </lineage>
</organism>
<accession>A0A0L7LUQ0</accession>
<reference evidence="3 4" key="1">
    <citation type="journal article" date="2015" name="Genome Biol. Evol.">
        <title>The genome of winter moth (Operophtera brumata) provides a genomic perspective on sexual dimorphism and phenology.</title>
        <authorList>
            <person name="Derks M.F."/>
            <person name="Smit S."/>
            <person name="Salis L."/>
            <person name="Schijlen E."/>
            <person name="Bossers A."/>
            <person name="Mateman C."/>
            <person name="Pijl A.S."/>
            <person name="de Ridder D."/>
            <person name="Groenen M.A."/>
            <person name="Visser M.E."/>
            <person name="Megens H.J."/>
        </authorList>
    </citation>
    <scope>NUCLEOTIDE SEQUENCE [LARGE SCALE GENOMIC DNA]</scope>
    <source>
        <strain evidence="3">WM2013NL</strain>
        <tissue evidence="3">Head and thorax</tissue>
    </source>
</reference>
<comment type="caution">
    <text evidence="3">The sequence shown here is derived from an EMBL/GenBank/DDBJ whole genome shotgun (WGS) entry which is preliminary data.</text>
</comment>
<sequence>MTEARRIQLHLGKCIEDLDKLHNVPELKTKRATLLCKTAQKLLESAEDSRSKGDEEYSYVYYMKYLRVVAFLSKDKEYLKDKAYFTNMLGAKNPTKALDAAEKLKISLIERYSREQKVKRLNDIKENELIKQKIDENRKKAMEIMTVNEPIPPVGLPDPERRQAEGDDPGRSLGEGLHRLAHQPPRLHQQSANVLEQALPSESRPVWAQRASMELIVLLDWSSATVIPGKTLMQIILDKQERIADNSLSIEKQRIEAEQDWEKVHKQREIEPQDDVRALYEMREQEIVSQLMQLENKQYDMREVHRQREIEPQDDVRALYEMREQEIFSQLMQLENKQYDMREVHRQREIEPQDDVRALYEMLEQEIFSQLMQLENKQYGMREVHRQREIEPQDDVRALYEMREQEIVSQLMQLENKQYGMEQENQSLREQLEDYQRKEREEASKLADSLESEATPSPEAQEETQRRVSDDEGSDAYMVSPSDSPGAHGMNRSHSSPNIAKQISSDEEEVSTPAFDRNTKPIHSKVAPSSDLHHRDFQPLNKLVLDMYLL</sequence>
<feature type="compositionally biased region" description="Polar residues" evidence="1">
    <location>
        <begin position="492"/>
        <end position="503"/>
    </location>
</feature>
<keyword evidence="3" id="KW-0378">Hydrolase</keyword>
<evidence type="ECO:0000256" key="1">
    <source>
        <dbReference type="SAM" id="MobiDB-lite"/>
    </source>
</evidence>
<dbReference type="SUPFAM" id="SSF140856">
    <property type="entry name" value="USP8 N-terminal domain-like"/>
    <property type="match status" value="1"/>
</dbReference>
<dbReference type="GO" id="GO:0016579">
    <property type="term" value="P:protein deubiquitination"/>
    <property type="evidence" value="ECO:0007669"/>
    <property type="project" value="UniProtKB-ARBA"/>
</dbReference>
<feature type="region of interest" description="Disordered" evidence="1">
    <location>
        <begin position="434"/>
        <end position="533"/>
    </location>
</feature>
<gene>
    <name evidence="3" type="ORF">OBRU01_00991</name>
</gene>
<feature type="compositionally biased region" description="Basic and acidic residues" evidence="1">
    <location>
        <begin position="434"/>
        <end position="445"/>
    </location>
</feature>
<feature type="compositionally biased region" description="Basic and acidic residues" evidence="1">
    <location>
        <begin position="158"/>
        <end position="170"/>
    </location>
</feature>
<dbReference type="Proteomes" id="UP000037510">
    <property type="component" value="Unassembled WGS sequence"/>
</dbReference>